<reference evidence="15" key="2">
    <citation type="journal article" date="2010" name="Mar. Environ. Res.">
        <title>Modulation of p53 gene expression in the intertidal copepod Tigriopus japonicus exposed to alkylphenols.</title>
        <authorList>
            <person name="Hwang D.S."/>
            <person name="Lee J.S."/>
            <person name="Rhee J.S."/>
            <person name="Han J."/>
            <person name="Lee Y.M."/>
            <person name="Kim I.C."/>
            <person name="Park G.S."/>
            <person name="Lee J."/>
            <person name="Lee J.S."/>
        </authorList>
    </citation>
    <scope>NUCLEOTIDE SEQUENCE</scope>
</reference>
<feature type="compositionally biased region" description="Polar residues" evidence="13">
    <location>
        <begin position="318"/>
        <end position="327"/>
    </location>
</feature>
<dbReference type="GO" id="GO:0005634">
    <property type="term" value="C:nucleus"/>
    <property type="evidence" value="ECO:0007669"/>
    <property type="project" value="UniProtKB-SubCell"/>
</dbReference>
<feature type="binding site" evidence="11">
    <location>
        <position position="232"/>
    </location>
    <ligand>
        <name>Zn(2+)</name>
        <dbReference type="ChEBI" id="CHEBI:29105"/>
    </ligand>
</feature>
<organism evidence="15">
    <name type="scientific">Tigriopus japonicus</name>
    <name type="common">Copepod</name>
    <dbReference type="NCBI Taxonomy" id="158387"/>
    <lineage>
        <taxon>Eukaryota</taxon>
        <taxon>Metazoa</taxon>
        <taxon>Ecdysozoa</taxon>
        <taxon>Arthropoda</taxon>
        <taxon>Crustacea</taxon>
        <taxon>Multicrustacea</taxon>
        <taxon>Hexanauplia</taxon>
        <taxon>Copepoda</taxon>
        <taxon>Harpacticoida</taxon>
        <taxon>Harpacticidae</taxon>
        <taxon>Tigriopus</taxon>
    </lineage>
</organism>
<evidence type="ECO:0000259" key="14">
    <source>
        <dbReference type="Pfam" id="PF00870"/>
    </source>
</evidence>
<feature type="binding site" evidence="11">
    <location>
        <position position="171"/>
    </location>
    <ligand>
        <name>Zn(2+)</name>
        <dbReference type="ChEBI" id="CHEBI:29105"/>
    </ligand>
</feature>
<dbReference type="GO" id="GO:0046872">
    <property type="term" value="F:metal ion binding"/>
    <property type="evidence" value="ECO:0007669"/>
    <property type="project" value="UniProtKB-KW"/>
</dbReference>
<keyword evidence="3" id="KW-0053">Apoptosis</keyword>
<feature type="binding site" evidence="11">
    <location>
        <position position="236"/>
    </location>
    <ligand>
        <name>Zn(2+)</name>
        <dbReference type="ChEBI" id="CHEBI:29105"/>
    </ligand>
</feature>
<evidence type="ECO:0000256" key="10">
    <source>
        <dbReference type="ARBA" id="ARBA00023242"/>
    </source>
</evidence>
<dbReference type="EMBL" id="GQ327969">
    <property type="protein sequence ID" value="ADG86236.1"/>
    <property type="molecule type" value="mRNA"/>
</dbReference>
<evidence type="ECO:0000256" key="9">
    <source>
        <dbReference type="ARBA" id="ARBA00023163"/>
    </source>
</evidence>
<feature type="site" description="Interaction with DNA" evidence="12">
    <location>
        <position position="114"/>
    </location>
</feature>
<comment type="similarity">
    <text evidence="2">Belongs to the p53 family.</text>
</comment>
<proteinExistence type="evidence at transcript level"/>
<reference evidence="15" key="1">
    <citation type="submission" date="2009-06" db="EMBL/GenBank/DDBJ databases">
        <authorList>
            <person name="Lee J.-S."/>
            <person name="Hwang D.-S."/>
            <person name="Lee K.-W."/>
            <person name="Han J."/>
            <person name="Rhee J.-S."/>
            <person name="Lee Y.-M."/>
        </authorList>
    </citation>
    <scope>NUCLEOTIDE SEQUENCE</scope>
</reference>
<dbReference type="InterPro" id="IPR008967">
    <property type="entry name" value="p53-like_TF_DNA-bd_sf"/>
</dbReference>
<dbReference type="Pfam" id="PF00870">
    <property type="entry name" value="P53"/>
    <property type="match status" value="1"/>
</dbReference>
<evidence type="ECO:0000256" key="5">
    <source>
        <dbReference type="ARBA" id="ARBA00022833"/>
    </source>
</evidence>
<dbReference type="GO" id="GO:0006915">
    <property type="term" value="P:apoptotic process"/>
    <property type="evidence" value="ECO:0007669"/>
    <property type="project" value="UniProtKB-KW"/>
</dbReference>
<keyword evidence="5 11" id="KW-0862">Zinc</keyword>
<evidence type="ECO:0000313" key="15">
    <source>
        <dbReference type="EMBL" id="ADG86236.1"/>
    </source>
</evidence>
<evidence type="ECO:0000256" key="7">
    <source>
        <dbReference type="ARBA" id="ARBA00023125"/>
    </source>
</evidence>
<keyword evidence="6" id="KW-0805">Transcription regulation</keyword>
<evidence type="ECO:0000256" key="1">
    <source>
        <dbReference type="ARBA" id="ARBA00004123"/>
    </source>
</evidence>
<feature type="compositionally biased region" description="Low complexity" evidence="13">
    <location>
        <begin position="300"/>
        <end position="317"/>
    </location>
</feature>
<evidence type="ECO:0000256" key="4">
    <source>
        <dbReference type="ARBA" id="ARBA00022723"/>
    </source>
</evidence>
<comment type="subcellular location">
    <subcellularLocation>
        <location evidence="1">Nucleus</location>
    </subcellularLocation>
</comment>
<keyword evidence="4 11" id="KW-0479">Metal-binding</keyword>
<feature type="binding site" evidence="11">
    <location>
        <position position="174"/>
    </location>
    <ligand>
        <name>Zn(2+)</name>
        <dbReference type="ChEBI" id="CHEBI:29105"/>
    </ligand>
</feature>
<dbReference type="Gene3D" id="2.60.40.720">
    <property type="match status" value="1"/>
</dbReference>
<evidence type="ECO:0000256" key="2">
    <source>
        <dbReference type="ARBA" id="ARBA00006167"/>
    </source>
</evidence>
<dbReference type="GO" id="GO:0000978">
    <property type="term" value="F:RNA polymerase II cis-regulatory region sequence-specific DNA binding"/>
    <property type="evidence" value="ECO:0007669"/>
    <property type="project" value="TreeGrafter"/>
</dbReference>
<dbReference type="PANTHER" id="PTHR11447">
    <property type="entry name" value="CELLULAR TUMOR ANTIGEN P53"/>
    <property type="match status" value="1"/>
</dbReference>
<dbReference type="PRINTS" id="PR00386">
    <property type="entry name" value="P53SUPPRESSR"/>
</dbReference>
<name>D7NVD3_TIGJA</name>
<evidence type="ECO:0000256" key="6">
    <source>
        <dbReference type="ARBA" id="ARBA00023015"/>
    </source>
</evidence>
<dbReference type="CDD" id="cd08367">
    <property type="entry name" value="P53"/>
    <property type="match status" value="1"/>
</dbReference>
<dbReference type="InterPro" id="IPR011615">
    <property type="entry name" value="p53_DNA-bd"/>
</dbReference>
<evidence type="ECO:0000256" key="13">
    <source>
        <dbReference type="SAM" id="MobiDB-lite"/>
    </source>
</evidence>
<comment type="cofactor">
    <cofactor evidence="11">
        <name>Zn(2+)</name>
        <dbReference type="ChEBI" id="CHEBI:29105"/>
    </cofactor>
    <text evidence="11">Binds 1 zinc ion per subunit.</text>
</comment>
<dbReference type="PANTHER" id="PTHR11447:SF16">
    <property type="entry name" value="P53 PROTEIN LONG FORM VARIANT 1"/>
    <property type="match status" value="1"/>
</dbReference>
<feature type="domain" description="p53 DNA-binding" evidence="14">
    <location>
        <begin position="95"/>
        <end position="281"/>
    </location>
</feature>
<evidence type="ECO:0000256" key="12">
    <source>
        <dbReference type="PIRSR" id="PIRSR602117-2"/>
    </source>
</evidence>
<keyword evidence="10" id="KW-0539">Nucleus</keyword>
<dbReference type="GO" id="GO:0000981">
    <property type="term" value="F:DNA-binding transcription factor activity, RNA polymerase II-specific"/>
    <property type="evidence" value="ECO:0007669"/>
    <property type="project" value="TreeGrafter"/>
</dbReference>
<protein>
    <submittedName>
        <fullName evidence="15">Tumor suppressor p53</fullName>
    </submittedName>
</protein>
<keyword evidence="7" id="KW-0238">DNA-binding</keyword>
<evidence type="ECO:0000256" key="3">
    <source>
        <dbReference type="ARBA" id="ARBA00022703"/>
    </source>
</evidence>
<dbReference type="InterPro" id="IPR012346">
    <property type="entry name" value="p53/RUNT-type_TF_DNA-bd_sf"/>
</dbReference>
<feature type="region of interest" description="Disordered" evidence="13">
    <location>
        <begin position="281"/>
        <end position="327"/>
    </location>
</feature>
<dbReference type="SUPFAM" id="SSF49417">
    <property type="entry name" value="p53-like transcription factors"/>
    <property type="match status" value="1"/>
</dbReference>
<sequence length="435" mass="49037">MSHKLGVFRKQQPKISVMVPPKGDMVPRATKSEDEYLEVKPESVLNLSCDNSESSSEVPKLSLKTNLTQTNATKMNRNMMASRARGASVTHLATDIWRGGYDFDFTIYNDDQSKAKNVVYSKMLNKLFVDVNKLFQIRYYIKSGCNLSDFQVRAIMVYSDTASYVEPVLRCPHHQAQESEETKHKNAHVLWAQSNDAYYDEDTTSKRNFVIVPLEEPHAGTNYASYFYKFTCLGSCMGGINRRSTLVVLTLEKDGEVVGRQKFYVRICCCPLRDCKQEEAKIQQGSSGEPIKKRKRKAPSSVGSESSNHSELSGQSSPQDSNANSNKMSSSDIYYVPVFGHENFKTLNKFAEFLDTQAGKMSNPEYVQLRERILQTYNHDKLRSLSFKEESAVKGVESAQANMIIANTSSKNSINNIDESKRLDEEGTLLIDEGS</sequence>
<evidence type="ECO:0000256" key="8">
    <source>
        <dbReference type="ARBA" id="ARBA00023159"/>
    </source>
</evidence>
<accession>D7NVD3</accession>
<dbReference type="InterPro" id="IPR002117">
    <property type="entry name" value="p53_tumour_suppressor"/>
</dbReference>
<keyword evidence="8" id="KW-0010">Activator</keyword>
<dbReference type="AlphaFoldDB" id="D7NVD3"/>
<evidence type="ECO:0000256" key="11">
    <source>
        <dbReference type="PIRSR" id="PIRSR602117-1"/>
    </source>
</evidence>
<keyword evidence="9" id="KW-0804">Transcription</keyword>